<gene>
    <name evidence="4" type="ORF">SAMN04488024_1085</name>
</gene>
<dbReference type="PANTHER" id="PTHR30273">
    <property type="entry name" value="PERIPLASMIC SIGNAL SENSOR AND SIGMA FACTOR ACTIVATOR FECR-RELATED"/>
    <property type="match status" value="1"/>
</dbReference>
<dbReference type="EMBL" id="FMZH01000008">
    <property type="protein sequence ID" value="SDD80603.1"/>
    <property type="molecule type" value="Genomic_DNA"/>
</dbReference>
<feature type="domain" description="Protein FecR C-terminal" evidence="3">
    <location>
        <begin position="310"/>
        <end position="379"/>
    </location>
</feature>
<dbReference type="Proteomes" id="UP000199455">
    <property type="component" value="Unassembled WGS sequence"/>
</dbReference>
<dbReference type="PIRSF" id="PIRSF018266">
    <property type="entry name" value="FecR"/>
    <property type="match status" value="1"/>
</dbReference>
<keyword evidence="1" id="KW-0812">Transmembrane</keyword>
<keyword evidence="5" id="KW-1185">Reference proteome</keyword>
<dbReference type="InterPro" id="IPR032508">
    <property type="entry name" value="FecR_C"/>
</dbReference>
<name>A0A1G6XS95_9SPHI</name>
<dbReference type="RefSeq" id="WP_143009611.1">
    <property type="nucleotide sequence ID" value="NZ_FMZH01000008.1"/>
</dbReference>
<evidence type="ECO:0000313" key="4">
    <source>
        <dbReference type="EMBL" id="SDD80603.1"/>
    </source>
</evidence>
<accession>A0A1G6XS95</accession>
<dbReference type="Pfam" id="PF16344">
    <property type="entry name" value="FecR_C"/>
    <property type="match status" value="1"/>
</dbReference>
<feature type="transmembrane region" description="Helical" evidence="1">
    <location>
        <begin position="83"/>
        <end position="106"/>
    </location>
</feature>
<proteinExistence type="predicted"/>
<dbReference type="Pfam" id="PF04773">
    <property type="entry name" value="FecR"/>
    <property type="match status" value="1"/>
</dbReference>
<dbReference type="Gene3D" id="3.55.50.30">
    <property type="match status" value="1"/>
</dbReference>
<dbReference type="InterPro" id="IPR012373">
    <property type="entry name" value="Ferrdict_sens_TM"/>
</dbReference>
<dbReference type="InterPro" id="IPR006860">
    <property type="entry name" value="FecR"/>
</dbReference>
<feature type="domain" description="FecR protein" evidence="2">
    <location>
        <begin position="177"/>
        <end position="273"/>
    </location>
</feature>
<reference evidence="5" key="1">
    <citation type="submission" date="2016-10" db="EMBL/GenBank/DDBJ databases">
        <authorList>
            <person name="Varghese N."/>
            <person name="Submissions S."/>
        </authorList>
    </citation>
    <scope>NUCLEOTIDE SEQUENCE [LARGE SCALE GENOMIC DNA]</scope>
    <source>
        <strain evidence="5">DSM 18609</strain>
    </source>
</reference>
<organism evidence="4 5">
    <name type="scientific">Pedobacter soli</name>
    <dbReference type="NCBI Taxonomy" id="390242"/>
    <lineage>
        <taxon>Bacteria</taxon>
        <taxon>Pseudomonadati</taxon>
        <taxon>Bacteroidota</taxon>
        <taxon>Sphingobacteriia</taxon>
        <taxon>Sphingobacteriales</taxon>
        <taxon>Sphingobacteriaceae</taxon>
        <taxon>Pedobacter</taxon>
    </lineage>
</organism>
<protein>
    <submittedName>
        <fullName evidence="4">FecR family protein</fullName>
    </submittedName>
</protein>
<dbReference type="Gene3D" id="2.60.120.1440">
    <property type="match status" value="1"/>
</dbReference>
<sequence length="382" mass="42322">MAIQTTRLKELLQLHLSAKATKLDEMELWDFVDDPSYEQEIDTLLGELIQNQVDEHQLTESQSTRILEQIFSHGDSKTSLRKLWINIAIAATLTVIVGLGILIYSLSTAPAVDFTQDISAGKNGATLTLAGGKKIYINDMTSGKTDDVSGLVIVKHQDGEIICQTTGKPGGQIAYNRLATSNGEKIKVILPDSSVVLMNAASSIIYPSTFAGMKNRSVELSGEAYFEITKDKTHPFIVKTAGQEIRVLGTHFNVNDYNQTAGTRTTLLEGSVKINNSYLLKPGELAINKAGSVKILEADLESEMAWVKNEFYFRAEPLENVMIIIARWYNVEVNYQDEEIKHIPLIGRISRTKSLAAVLERLAEAGHLRFKIEDRKVTVLPN</sequence>
<keyword evidence="1" id="KW-0472">Membrane</keyword>
<evidence type="ECO:0000259" key="2">
    <source>
        <dbReference type="Pfam" id="PF04773"/>
    </source>
</evidence>
<evidence type="ECO:0000313" key="5">
    <source>
        <dbReference type="Proteomes" id="UP000199455"/>
    </source>
</evidence>
<dbReference type="GO" id="GO:0016989">
    <property type="term" value="F:sigma factor antagonist activity"/>
    <property type="evidence" value="ECO:0007669"/>
    <property type="project" value="TreeGrafter"/>
</dbReference>
<evidence type="ECO:0000259" key="3">
    <source>
        <dbReference type="Pfam" id="PF16344"/>
    </source>
</evidence>
<evidence type="ECO:0000256" key="1">
    <source>
        <dbReference type="SAM" id="Phobius"/>
    </source>
</evidence>
<dbReference type="STRING" id="390242.SAMN04488024_1085"/>
<keyword evidence="1" id="KW-1133">Transmembrane helix</keyword>
<dbReference type="AlphaFoldDB" id="A0A1G6XS95"/>
<dbReference type="PANTHER" id="PTHR30273:SF2">
    <property type="entry name" value="PROTEIN FECR"/>
    <property type="match status" value="1"/>
</dbReference>